<feature type="coiled-coil region" evidence="1">
    <location>
        <begin position="138"/>
        <end position="172"/>
    </location>
</feature>
<evidence type="ECO:0000256" key="1">
    <source>
        <dbReference type="SAM" id="Coils"/>
    </source>
</evidence>
<dbReference type="HOGENOM" id="CLU_022839_0_0_1"/>
<keyword evidence="5" id="KW-1185">Reference proteome</keyword>
<dbReference type="GO" id="GO:0007005">
    <property type="term" value="P:mitochondrion organization"/>
    <property type="evidence" value="ECO:0007669"/>
    <property type="project" value="InterPro"/>
</dbReference>
<dbReference type="eggNOG" id="ENOG502QWK8">
    <property type="taxonomic scope" value="Eukaryota"/>
</dbReference>
<gene>
    <name evidence="4" type="primary">8234627</name>
    <name evidence="3" type="ORF">Phum_PHUM551480</name>
</gene>
<dbReference type="GO" id="GO:0045202">
    <property type="term" value="C:synapse"/>
    <property type="evidence" value="ECO:0007669"/>
    <property type="project" value="GOC"/>
</dbReference>
<feature type="compositionally biased region" description="Basic residues" evidence="2">
    <location>
        <begin position="93"/>
        <end position="103"/>
    </location>
</feature>
<feature type="compositionally biased region" description="Basic and acidic residues" evidence="2">
    <location>
        <begin position="50"/>
        <end position="60"/>
    </location>
</feature>
<evidence type="ECO:0000313" key="4">
    <source>
        <dbReference type="EnsemblMetazoa" id="PHUM551480-PA"/>
    </source>
</evidence>
<name>E0W0F2_PEDHC</name>
<dbReference type="EnsemblMetazoa" id="PHUM551480-RA">
    <property type="protein sequence ID" value="PHUM551480-PA"/>
    <property type="gene ID" value="PHUM551480"/>
</dbReference>
<dbReference type="CTD" id="8234627"/>
<protein>
    <submittedName>
        <fullName evidence="3">DNA double-strand break repair Rad50 ATPase, putative</fullName>
    </submittedName>
</protein>
<dbReference type="RefSeq" id="XP_002431846.1">
    <property type="nucleotide sequence ID" value="XM_002431801.1"/>
</dbReference>
<dbReference type="GO" id="GO:0007268">
    <property type="term" value="P:chemical synaptic transmission"/>
    <property type="evidence" value="ECO:0007669"/>
    <property type="project" value="InterPro"/>
</dbReference>
<feature type="coiled-coil region" evidence="1">
    <location>
        <begin position="232"/>
        <end position="348"/>
    </location>
</feature>
<feature type="compositionally biased region" description="Basic residues" evidence="2">
    <location>
        <begin position="40"/>
        <end position="49"/>
    </location>
</feature>
<sequence length="611" mass="71120">MFSFNNFTRCNVENGKTSSPFSIKSSLSLPSFDILPKKRKNTWKKFKNRGNKENAEPKNEMEEENNSDKNINTEHGRVHNLRKSYSRGEHKCSKGHRHRKCHQAPKPTNSTISKKENSNVGESEEMISPLEMNLDVAYQHVKSENNKLKIDLENLRDENEEVRITGDRLLKENEGLKEDVSLLKNLVYKLNVELERYQTGGGNVKSDNLIGRIDKLPKNYDNNFLRPVVPLLKAYSESLQEKDDTIKDLESEYKKFNVAFNEIIQENEKLYAELEKKMMDPDRNALNELKVLKKDLNMAKEENNLLFEQIKLEKEKLVKIHSVFKVKVDEASKERESVKYNLEECKSEYLIMKGKYAILKQEFDRLKMEYDTRVPLAVHSASINECRKLFQDLKNEYENENSRLVSKIKNLEDDLSRSNKEEEKLIDERNLLEKNNFEQSFEIENLLKKITDLENQLRSVGVSCHNRGKSKQELKELKRQLGEANDKIENLNKDLLSTRKKLHKALQFAEDIVKGQEKLLIQLHEKQKENNFMSAQFGSLKNQLKDVERGAQKGLNSVEERIKSLEKENEILKMKNEKLEKIIADKEKSRGKLKAGGGVKGEKKKKKNTSS</sequence>
<dbReference type="Proteomes" id="UP000009046">
    <property type="component" value="Unassembled WGS sequence"/>
</dbReference>
<dbReference type="VEuPathDB" id="VectorBase:PHUM551480"/>
<proteinExistence type="predicted"/>
<feature type="compositionally biased region" description="Basic residues" evidence="2">
    <location>
        <begin position="602"/>
        <end position="611"/>
    </location>
</feature>
<accession>E0W0F2</accession>
<reference evidence="4" key="3">
    <citation type="submission" date="2020-05" db="UniProtKB">
        <authorList>
            <consortium name="EnsemblMetazoa"/>
        </authorList>
    </citation>
    <scope>IDENTIFICATION</scope>
    <source>
        <strain evidence="4">USDA</strain>
    </source>
</reference>
<evidence type="ECO:0000313" key="3">
    <source>
        <dbReference type="EMBL" id="EEB19108.1"/>
    </source>
</evidence>
<dbReference type="GO" id="GO:0005814">
    <property type="term" value="C:centriole"/>
    <property type="evidence" value="ECO:0007669"/>
    <property type="project" value="InterPro"/>
</dbReference>
<dbReference type="AlphaFoldDB" id="E0W0F2"/>
<dbReference type="PANTHER" id="PTHR36170:SF1">
    <property type="entry name" value="CENTROSOMAL PROTEIN OF 89 KDA"/>
    <property type="match status" value="1"/>
</dbReference>
<dbReference type="GO" id="GO:0060271">
    <property type="term" value="P:cilium assembly"/>
    <property type="evidence" value="ECO:0007669"/>
    <property type="project" value="InterPro"/>
</dbReference>
<dbReference type="OrthoDB" id="6622877at2759"/>
<dbReference type="OMA" id="NINTEHG"/>
<evidence type="ECO:0000313" key="5">
    <source>
        <dbReference type="Proteomes" id="UP000009046"/>
    </source>
</evidence>
<evidence type="ECO:0000256" key="2">
    <source>
        <dbReference type="SAM" id="MobiDB-lite"/>
    </source>
</evidence>
<feature type="coiled-coil region" evidence="1">
    <location>
        <begin position="383"/>
        <end position="501"/>
    </location>
</feature>
<dbReference type="EMBL" id="DS235858">
    <property type="protein sequence ID" value="EEB19108.1"/>
    <property type="molecule type" value="Genomic_DNA"/>
</dbReference>
<organism>
    <name type="scientific">Pediculus humanus subsp. corporis</name>
    <name type="common">Body louse</name>
    <dbReference type="NCBI Taxonomy" id="121224"/>
    <lineage>
        <taxon>Eukaryota</taxon>
        <taxon>Metazoa</taxon>
        <taxon>Ecdysozoa</taxon>
        <taxon>Arthropoda</taxon>
        <taxon>Hexapoda</taxon>
        <taxon>Insecta</taxon>
        <taxon>Pterygota</taxon>
        <taxon>Neoptera</taxon>
        <taxon>Paraneoptera</taxon>
        <taxon>Psocodea</taxon>
        <taxon>Troctomorpha</taxon>
        <taxon>Phthiraptera</taxon>
        <taxon>Anoplura</taxon>
        <taxon>Pediculidae</taxon>
        <taxon>Pediculus</taxon>
    </lineage>
</organism>
<dbReference type="PANTHER" id="PTHR36170">
    <property type="entry name" value="CENTROSOMAL PROTEIN OF 89 KDA"/>
    <property type="match status" value="1"/>
</dbReference>
<dbReference type="GeneID" id="8234627"/>
<dbReference type="InParanoid" id="E0W0F2"/>
<reference evidence="3" key="1">
    <citation type="submission" date="2007-04" db="EMBL/GenBank/DDBJ databases">
        <title>Annotation of Pediculus humanus corporis strain USDA.</title>
        <authorList>
            <person name="Kirkness E."/>
            <person name="Hannick L."/>
            <person name="Hass B."/>
            <person name="Bruggner R."/>
            <person name="Lawson D."/>
            <person name="Bidwell S."/>
            <person name="Joardar V."/>
            <person name="Caler E."/>
            <person name="Walenz B."/>
            <person name="Inman J."/>
            <person name="Schobel S."/>
            <person name="Galinsky K."/>
            <person name="Amedeo P."/>
            <person name="Strausberg R."/>
        </authorList>
    </citation>
    <scope>NUCLEOTIDE SEQUENCE</scope>
    <source>
        <strain evidence="3">USDA</strain>
    </source>
</reference>
<dbReference type="KEGG" id="phu:Phum_PHUM551480"/>
<reference evidence="3" key="2">
    <citation type="submission" date="2007-04" db="EMBL/GenBank/DDBJ databases">
        <title>The genome of the human body louse.</title>
        <authorList>
            <consortium name="The Human Body Louse Genome Consortium"/>
            <person name="Kirkness E."/>
            <person name="Walenz B."/>
            <person name="Hass B."/>
            <person name="Bruggner R."/>
            <person name="Strausberg R."/>
        </authorList>
    </citation>
    <scope>NUCLEOTIDE SEQUENCE</scope>
    <source>
        <strain evidence="3">USDA</strain>
    </source>
</reference>
<feature type="region of interest" description="Disordered" evidence="2">
    <location>
        <begin position="40"/>
        <end position="120"/>
    </location>
</feature>
<dbReference type="STRING" id="121224.E0W0F2"/>
<keyword evidence="1" id="KW-0175">Coiled coil</keyword>
<dbReference type="InterPro" id="IPR033545">
    <property type="entry name" value="CEP89"/>
</dbReference>
<dbReference type="EMBL" id="AAZO01006706">
    <property type="status" value="NOT_ANNOTATED_CDS"/>
    <property type="molecule type" value="Genomic_DNA"/>
</dbReference>
<feature type="region of interest" description="Disordered" evidence="2">
    <location>
        <begin position="583"/>
        <end position="611"/>
    </location>
</feature>
<dbReference type="GO" id="GO:0097539">
    <property type="term" value="C:ciliary transition fiber"/>
    <property type="evidence" value="ECO:0007669"/>
    <property type="project" value="TreeGrafter"/>
</dbReference>